<comment type="caution">
    <text evidence="4">The sequence shown here is derived from an EMBL/GenBank/DDBJ whole genome shotgun (WGS) entry which is preliminary data.</text>
</comment>
<dbReference type="PANTHER" id="PTHR45953:SF1">
    <property type="entry name" value="IDURONATE 2-SULFATASE"/>
    <property type="match status" value="1"/>
</dbReference>
<dbReference type="InterPro" id="IPR000917">
    <property type="entry name" value="Sulfatase_N"/>
</dbReference>
<dbReference type="Gene3D" id="3.40.720.10">
    <property type="entry name" value="Alkaline Phosphatase, subunit A"/>
    <property type="match status" value="1"/>
</dbReference>
<accession>A0ABS9SR77</accession>
<dbReference type="SUPFAM" id="SSF53649">
    <property type="entry name" value="Alkaline phosphatase-like"/>
    <property type="match status" value="1"/>
</dbReference>
<keyword evidence="2" id="KW-0378">Hydrolase</keyword>
<dbReference type="EMBL" id="JAKWBL010000005">
    <property type="protein sequence ID" value="MCH5600872.1"/>
    <property type="molecule type" value="Genomic_DNA"/>
</dbReference>
<evidence type="ECO:0000256" key="2">
    <source>
        <dbReference type="ARBA" id="ARBA00022801"/>
    </source>
</evidence>
<reference evidence="4 5" key="1">
    <citation type="submission" date="2022-02" db="EMBL/GenBank/DDBJ databases">
        <authorList>
            <person name="Min J."/>
        </authorList>
    </citation>
    <scope>NUCLEOTIDE SEQUENCE [LARGE SCALE GENOMIC DNA]</scope>
    <source>
        <strain evidence="4 5">GR10-1</strain>
    </source>
</reference>
<feature type="domain" description="Sulfatase N-terminal" evidence="3">
    <location>
        <begin position="55"/>
        <end position="159"/>
    </location>
</feature>
<protein>
    <submittedName>
        <fullName evidence="4">Sulfatase-like hydrolase/transferase</fullName>
    </submittedName>
</protein>
<proteinExistence type="predicted"/>
<evidence type="ECO:0000313" key="4">
    <source>
        <dbReference type="EMBL" id="MCH5600872.1"/>
    </source>
</evidence>
<organism evidence="4 5">
    <name type="scientific">Niabella ginsengisoli</name>
    <dbReference type="NCBI Taxonomy" id="522298"/>
    <lineage>
        <taxon>Bacteria</taxon>
        <taxon>Pseudomonadati</taxon>
        <taxon>Bacteroidota</taxon>
        <taxon>Chitinophagia</taxon>
        <taxon>Chitinophagales</taxon>
        <taxon>Chitinophagaceae</taxon>
        <taxon>Niabella</taxon>
    </lineage>
</organism>
<keyword evidence="1" id="KW-0479">Metal-binding</keyword>
<dbReference type="Pfam" id="PF00884">
    <property type="entry name" value="Sulfatase"/>
    <property type="match status" value="1"/>
</dbReference>
<evidence type="ECO:0000256" key="1">
    <source>
        <dbReference type="ARBA" id="ARBA00022723"/>
    </source>
</evidence>
<dbReference type="Proteomes" id="UP001202248">
    <property type="component" value="Unassembled WGS sequence"/>
</dbReference>
<sequence>MPFNAPQKYWDMYKEDGLSLSPSPFIPQAVNKASLHESGELNGYKLSDERASLNKPVSNAYARKLRHAYYASISYTDAQIGKVLEALKETGMDKNTIVVLWGDHGWHLGDDLVWGKHTLFDWALRSAFIVKTPQMKQGEVCNNIVSSVDVYPTLMQLCGLNMPYAADGQSLVPLLKNKKQPSLRDAALSYYNQGITIRTPHYRFTKYFRKGEPTIELYNHKNDPYEQKNVAAQNPEIVKKMMTSWKTEIDKAQKMYANAE</sequence>
<dbReference type="PANTHER" id="PTHR45953">
    <property type="entry name" value="IDURONATE 2-SULFATASE"/>
    <property type="match status" value="1"/>
</dbReference>
<keyword evidence="5" id="KW-1185">Reference proteome</keyword>
<name>A0ABS9SR77_9BACT</name>
<dbReference type="InterPro" id="IPR017850">
    <property type="entry name" value="Alkaline_phosphatase_core_sf"/>
</dbReference>
<evidence type="ECO:0000259" key="3">
    <source>
        <dbReference type="Pfam" id="PF00884"/>
    </source>
</evidence>
<evidence type="ECO:0000313" key="5">
    <source>
        <dbReference type="Proteomes" id="UP001202248"/>
    </source>
</evidence>
<gene>
    <name evidence="4" type="ORF">MKP09_24645</name>
</gene>